<gene>
    <name evidence="1" type="ORF">IEQ34_005843</name>
</gene>
<dbReference type="SUPFAM" id="SSF49870">
    <property type="entry name" value="Osmotin, thaumatin-like protein"/>
    <property type="match status" value="1"/>
</dbReference>
<name>A0AAV7HE47_DENCH</name>
<evidence type="ECO:0000313" key="2">
    <source>
        <dbReference type="Proteomes" id="UP000775213"/>
    </source>
</evidence>
<comment type="caution">
    <text evidence="1">The sequence shown here is derived from an EMBL/GenBank/DDBJ whole genome shotgun (WGS) entry which is preliminary data.</text>
</comment>
<dbReference type="Proteomes" id="UP000775213">
    <property type="component" value="Unassembled WGS sequence"/>
</dbReference>
<accession>A0AAV7HE47</accession>
<keyword evidence="2" id="KW-1185">Reference proteome</keyword>
<dbReference type="InterPro" id="IPR037176">
    <property type="entry name" value="Osmotin/thaumatin-like_sf"/>
</dbReference>
<dbReference type="PROSITE" id="PS51367">
    <property type="entry name" value="THAUMATIN_2"/>
    <property type="match status" value="1"/>
</dbReference>
<dbReference type="Gene3D" id="2.60.110.10">
    <property type="entry name" value="Thaumatin"/>
    <property type="match status" value="1"/>
</dbReference>
<dbReference type="PANTHER" id="PTHR31048">
    <property type="entry name" value="OS03G0233200 PROTEIN"/>
    <property type="match status" value="1"/>
</dbReference>
<proteinExistence type="predicted"/>
<dbReference type="EMBL" id="JAGFBR010000006">
    <property type="protein sequence ID" value="KAH0465740.1"/>
    <property type="molecule type" value="Genomic_DNA"/>
</dbReference>
<dbReference type="InterPro" id="IPR001938">
    <property type="entry name" value="Thaumatin"/>
</dbReference>
<dbReference type="Pfam" id="PF00314">
    <property type="entry name" value="Thaumatin"/>
    <property type="match status" value="1"/>
</dbReference>
<evidence type="ECO:0000313" key="1">
    <source>
        <dbReference type="EMBL" id="KAH0465740.1"/>
    </source>
</evidence>
<reference evidence="1 2" key="1">
    <citation type="journal article" date="2021" name="Hortic Res">
        <title>Chromosome-scale assembly of the Dendrobium chrysotoxum genome enhances the understanding of orchid evolution.</title>
        <authorList>
            <person name="Zhang Y."/>
            <person name="Zhang G.Q."/>
            <person name="Zhang D."/>
            <person name="Liu X.D."/>
            <person name="Xu X.Y."/>
            <person name="Sun W.H."/>
            <person name="Yu X."/>
            <person name="Zhu X."/>
            <person name="Wang Z.W."/>
            <person name="Zhao X."/>
            <person name="Zhong W.Y."/>
            <person name="Chen H."/>
            <person name="Yin W.L."/>
            <person name="Huang T."/>
            <person name="Niu S.C."/>
            <person name="Liu Z.J."/>
        </authorList>
    </citation>
    <scope>NUCLEOTIDE SEQUENCE [LARGE SCALE GENOMIC DNA]</scope>
    <source>
        <strain evidence="1">Lindl</strain>
    </source>
</reference>
<dbReference type="AlphaFoldDB" id="A0AAV7HE47"/>
<organism evidence="1 2">
    <name type="scientific">Dendrobium chrysotoxum</name>
    <name type="common">Orchid</name>
    <dbReference type="NCBI Taxonomy" id="161865"/>
    <lineage>
        <taxon>Eukaryota</taxon>
        <taxon>Viridiplantae</taxon>
        <taxon>Streptophyta</taxon>
        <taxon>Embryophyta</taxon>
        <taxon>Tracheophyta</taxon>
        <taxon>Spermatophyta</taxon>
        <taxon>Magnoliopsida</taxon>
        <taxon>Liliopsida</taxon>
        <taxon>Asparagales</taxon>
        <taxon>Orchidaceae</taxon>
        <taxon>Epidendroideae</taxon>
        <taxon>Malaxideae</taxon>
        <taxon>Dendrobiinae</taxon>
        <taxon>Dendrobium</taxon>
    </lineage>
</organism>
<sequence>MDFFAVSLFDGYNRPMLVCPTPSTASPGGNCTATGSLVDLNGLCSSNLKVILSDSGGQSVACKSACNAFGKPEFCCIRLLEFVYSGISGRVILRPLNHDQTVQIIPMWKWGPRDTFRLDVLYVLLFFCSQQPPAHLATFQQAIQSI</sequence>
<protein>
    <submittedName>
        <fullName evidence="1">Uncharacterized protein</fullName>
    </submittedName>
</protein>